<evidence type="ECO:0000313" key="2">
    <source>
        <dbReference type="EnsemblPlants" id="KEH32284"/>
    </source>
</evidence>
<name>A0A072UR31_MEDTR</name>
<reference evidence="1 3" key="2">
    <citation type="journal article" date="2014" name="BMC Genomics">
        <title>An improved genome release (version Mt4.0) for the model legume Medicago truncatula.</title>
        <authorList>
            <person name="Tang H."/>
            <person name="Krishnakumar V."/>
            <person name="Bidwell S."/>
            <person name="Rosen B."/>
            <person name="Chan A."/>
            <person name="Zhou S."/>
            <person name="Gentzbittel L."/>
            <person name="Childs K.L."/>
            <person name="Yandell M."/>
            <person name="Gundlach H."/>
            <person name="Mayer K.F."/>
            <person name="Schwartz D.C."/>
            <person name="Town C.D."/>
        </authorList>
    </citation>
    <scope>GENOME REANNOTATION</scope>
    <source>
        <strain evidence="1">A17</strain>
        <strain evidence="2 3">cv. Jemalong A17</strain>
    </source>
</reference>
<protein>
    <submittedName>
        <fullName evidence="1 2">Uncharacterized protein</fullName>
    </submittedName>
</protein>
<gene>
    <name evidence="1" type="ordered locus">MTR_4g119615</name>
</gene>
<reference evidence="1 3" key="1">
    <citation type="journal article" date="2011" name="Nature">
        <title>The Medicago genome provides insight into the evolution of rhizobial symbioses.</title>
        <authorList>
            <person name="Young N.D."/>
            <person name="Debelle F."/>
            <person name="Oldroyd G.E."/>
            <person name="Geurts R."/>
            <person name="Cannon S.B."/>
            <person name="Udvardi M.K."/>
            <person name="Benedito V.A."/>
            <person name="Mayer K.F."/>
            <person name="Gouzy J."/>
            <person name="Schoof H."/>
            <person name="Van de Peer Y."/>
            <person name="Proost S."/>
            <person name="Cook D.R."/>
            <person name="Meyers B.C."/>
            <person name="Spannagl M."/>
            <person name="Cheung F."/>
            <person name="De Mita S."/>
            <person name="Krishnakumar V."/>
            <person name="Gundlach H."/>
            <person name="Zhou S."/>
            <person name="Mudge J."/>
            <person name="Bharti A.K."/>
            <person name="Murray J.D."/>
            <person name="Naoumkina M.A."/>
            <person name="Rosen B."/>
            <person name="Silverstein K.A."/>
            <person name="Tang H."/>
            <person name="Rombauts S."/>
            <person name="Zhao P.X."/>
            <person name="Zhou P."/>
            <person name="Barbe V."/>
            <person name="Bardou P."/>
            <person name="Bechner M."/>
            <person name="Bellec A."/>
            <person name="Berger A."/>
            <person name="Berges H."/>
            <person name="Bidwell S."/>
            <person name="Bisseling T."/>
            <person name="Choisne N."/>
            <person name="Couloux A."/>
            <person name="Denny R."/>
            <person name="Deshpande S."/>
            <person name="Dai X."/>
            <person name="Doyle J.J."/>
            <person name="Dudez A.M."/>
            <person name="Farmer A.D."/>
            <person name="Fouteau S."/>
            <person name="Franken C."/>
            <person name="Gibelin C."/>
            <person name="Gish J."/>
            <person name="Goldstein S."/>
            <person name="Gonzalez A.J."/>
            <person name="Green P.J."/>
            <person name="Hallab A."/>
            <person name="Hartog M."/>
            <person name="Hua A."/>
            <person name="Humphray S.J."/>
            <person name="Jeong D.H."/>
            <person name="Jing Y."/>
            <person name="Jocker A."/>
            <person name="Kenton S.M."/>
            <person name="Kim D.J."/>
            <person name="Klee K."/>
            <person name="Lai H."/>
            <person name="Lang C."/>
            <person name="Lin S."/>
            <person name="Macmil S.L."/>
            <person name="Magdelenat G."/>
            <person name="Matthews L."/>
            <person name="McCorrison J."/>
            <person name="Monaghan E.L."/>
            <person name="Mun J.H."/>
            <person name="Najar F.Z."/>
            <person name="Nicholson C."/>
            <person name="Noirot C."/>
            <person name="O'Bleness M."/>
            <person name="Paule C.R."/>
            <person name="Poulain J."/>
            <person name="Prion F."/>
            <person name="Qin B."/>
            <person name="Qu C."/>
            <person name="Retzel E.F."/>
            <person name="Riddle C."/>
            <person name="Sallet E."/>
            <person name="Samain S."/>
            <person name="Samson N."/>
            <person name="Sanders I."/>
            <person name="Saurat O."/>
            <person name="Scarpelli C."/>
            <person name="Schiex T."/>
            <person name="Segurens B."/>
            <person name="Severin A.J."/>
            <person name="Sherrier D.J."/>
            <person name="Shi R."/>
            <person name="Sims S."/>
            <person name="Singer S.R."/>
            <person name="Sinharoy S."/>
            <person name="Sterck L."/>
            <person name="Viollet A."/>
            <person name="Wang B.B."/>
            <person name="Wang K."/>
            <person name="Wang M."/>
            <person name="Wang X."/>
            <person name="Warfsmann J."/>
            <person name="Weissenbach J."/>
            <person name="White D.D."/>
            <person name="White J.D."/>
            <person name="Wiley G.B."/>
            <person name="Wincker P."/>
            <person name="Xing Y."/>
            <person name="Yang L."/>
            <person name="Yao Z."/>
            <person name="Ying F."/>
            <person name="Zhai J."/>
            <person name="Zhou L."/>
            <person name="Zuber A."/>
            <person name="Denarie J."/>
            <person name="Dixon R.A."/>
            <person name="May G.D."/>
            <person name="Schwartz D.C."/>
            <person name="Rogers J."/>
            <person name="Quetier F."/>
            <person name="Town C.D."/>
            <person name="Roe B.A."/>
        </authorList>
    </citation>
    <scope>NUCLEOTIDE SEQUENCE [LARGE SCALE GENOMIC DNA]</scope>
    <source>
        <strain evidence="1">A17</strain>
        <strain evidence="2 3">cv. Jemalong A17</strain>
    </source>
</reference>
<dbReference type="AlphaFoldDB" id="A0A072UR31"/>
<evidence type="ECO:0000313" key="3">
    <source>
        <dbReference type="Proteomes" id="UP000002051"/>
    </source>
</evidence>
<dbReference type="PaxDb" id="3880-AES91852"/>
<reference evidence="2" key="3">
    <citation type="submission" date="2015-04" db="UniProtKB">
        <authorList>
            <consortium name="EnsemblPlants"/>
        </authorList>
    </citation>
    <scope>IDENTIFICATION</scope>
    <source>
        <strain evidence="2">cv. Jemalong A17</strain>
    </source>
</reference>
<proteinExistence type="predicted"/>
<dbReference type="EMBL" id="CM001220">
    <property type="protein sequence ID" value="KEH32284.1"/>
    <property type="molecule type" value="Genomic_DNA"/>
</dbReference>
<sequence length="94" mass="11007">MNKPRTLYKIIDHFDETGIPNFCYPEKRLSPRASVIQYLLSKGLMKKDASLTAPFYLKDELFLQRYVKRFGDEASVEEDASIWCLHKLSKHILV</sequence>
<organism evidence="1 3">
    <name type="scientific">Medicago truncatula</name>
    <name type="common">Barrel medic</name>
    <name type="synonym">Medicago tribuloides</name>
    <dbReference type="NCBI Taxonomy" id="3880"/>
    <lineage>
        <taxon>Eukaryota</taxon>
        <taxon>Viridiplantae</taxon>
        <taxon>Streptophyta</taxon>
        <taxon>Embryophyta</taxon>
        <taxon>Tracheophyta</taxon>
        <taxon>Spermatophyta</taxon>
        <taxon>Magnoliopsida</taxon>
        <taxon>eudicotyledons</taxon>
        <taxon>Gunneridae</taxon>
        <taxon>Pentapetalae</taxon>
        <taxon>rosids</taxon>
        <taxon>fabids</taxon>
        <taxon>Fabales</taxon>
        <taxon>Fabaceae</taxon>
        <taxon>Papilionoideae</taxon>
        <taxon>50 kb inversion clade</taxon>
        <taxon>NPAAA clade</taxon>
        <taxon>Hologalegina</taxon>
        <taxon>IRL clade</taxon>
        <taxon>Trifolieae</taxon>
        <taxon>Medicago</taxon>
    </lineage>
</organism>
<keyword evidence="3" id="KW-1185">Reference proteome</keyword>
<dbReference type="HOGENOM" id="CLU_2389534_0_0_1"/>
<dbReference type="Proteomes" id="UP000002051">
    <property type="component" value="Chromosome 4"/>
</dbReference>
<evidence type="ECO:0000313" key="1">
    <source>
        <dbReference type="EMBL" id="KEH32284.1"/>
    </source>
</evidence>
<accession>A0A072UR31</accession>
<dbReference type="EnsemblPlants" id="KEH32284">
    <property type="protein sequence ID" value="KEH32284"/>
    <property type="gene ID" value="MTR_4g119615"/>
</dbReference>